<feature type="compositionally biased region" description="Low complexity" evidence="1">
    <location>
        <begin position="367"/>
        <end position="381"/>
    </location>
</feature>
<dbReference type="OrthoDB" id="3262173at2759"/>
<evidence type="ECO:0000256" key="1">
    <source>
        <dbReference type="SAM" id="MobiDB-lite"/>
    </source>
</evidence>
<feature type="region of interest" description="Disordered" evidence="1">
    <location>
        <begin position="1"/>
        <end position="159"/>
    </location>
</feature>
<dbReference type="EMBL" id="VDMD01000041">
    <property type="protein sequence ID" value="TRM57931.1"/>
    <property type="molecule type" value="Genomic_DNA"/>
</dbReference>
<accession>A0A550BZF1</accession>
<feature type="compositionally biased region" description="Polar residues" evidence="1">
    <location>
        <begin position="1"/>
        <end position="16"/>
    </location>
</feature>
<sequence>MSSPSVRNTVKRTYQGHSKRKAKAEKAKSDSDSYSDSSSDEEKPKASMPPPATPANKKAAPSFKVPGPKDSAQADAISSSPSQKPESSAKGKKTHVRNSSSISSLRRAAQGSDIASPASLSKPISRSRFAPPRDEPEDAEPEETDDGASVADSFISTNKIRRTEAERIEYFRNQPECGDIEPHRAFCTRCQKHVGLGKKQTYTVRPWETHRAKCDQKVPASMLAAEDDAEDEAASAAAPSVSEATVRRSEPERKAILEADSRAEEVEPFQALCRKCHKWIKLSSKQRYALSSWNRHQRSCADSVPSARVTTAQRQVYLFNDKQARDPQPKSVECKACDATITLEGDGDYNLASWQQHKTVCTPKNLAGSASAAHAPPSVASTDGTLIPDASPVSSGKKRAREEEPEEAALGLAADEDERPTNRPRTENYQAPDAKPPGPFGWFLELPPVKSFLDGFRERFAGGKTPVATEEGVNAGN</sequence>
<dbReference type="STRING" id="97359.A0A550BZF1"/>
<dbReference type="Proteomes" id="UP000320762">
    <property type="component" value="Unassembled WGS sequence"/>
</dbReference>
<feature type="region of interest" description="Disordered" evidence="1">
    <location>
        <begin position="223"/>
        <end position="253"/>
    </location>
</feature>
<gene>
    <name evidence="2" type="ORF">BD626DRAFT_513357</name>
</gene>
<organism evidence="2 3">
    <name type="scientific">Schizophyllum amplum</name>
    <dbReference type="NCBI Taxonomy" id="97359"/>
    <lineage>
        <taxon>Eukaryota</taxon>
        <taxon>Fungi</taxon>
        <taxon>Dikarya</taxon>
        <taxon>Basidiomycota</taxon>
        <taxon>Agaricomycotina</taxon>
        <taxon>Agaricomycetes</taxon>
        <taxon>Agaricomycetidae</taxon>
        <taxon>Agaricales</taxon>
        <taxon>Schizophyllaceae</taxon>
        <taxon>Schizophyllum</taxon>
    </lineage>
</organism>
<protein>
    <submittedName>
        <fullName evidence="2">Uncharacterized protein</fullName>
    </submittedName>
</protein>
<name>A0A550BZF1_9AGAR</name>
<feature type="region of interest" description="Disordered" evidence="1">
    <location>
        <begin position="366"/>
        <end position="442"/>
    </location>
</feature>
<proteinExistence type="predicted"/>
<evidence type="ECO:0000313" key="3">
    <source>
        <dbReference type="Proteomes" id="UP000320762"/>
    </source>
</evidence>
<feature type="compositionally biased region" description="Low complexity" evidence="1">
    <location>
        <begin position="234"/>
        <end position="244"/>
    </location>
</feature>
<feature type="compositionally biased region" description="Acidic residues" evidence="1">
    <location>
        <begin position="135"/>
        <end position="146"/>
    </location>
</feature>
<reference evidence="2 3" key="1">
    <citation type="journal article" date="2019" name="New Phytol.">
        <title>Comparative genomics reveals unique wood-decay strategies and fruiting body development in the Schizophyllaceae.</title>
        <authorList>
            <person name="Almasi E."/>
            <person name="Sahu N."/>
            <person name="Krizsan K."/>
            <person name="Balint B."/>
            <person name="Kovacs G.M."/>
            <person name="Kiss B."/>
            <person name="Cseklye J."/>
            <person name="Drula E."/>
            <person name="Henrissat B."/>
            <person name="Nagy I."/>
            <person name="Chovatia M."/>
            <person name="Adam C."/>
            <person name="LaButti K."/>
            <person name="Lipzen A."/>
            <person name="Riley R."/>
            <person name="Grigoriev I.V."/>
            <person name="Nagy L.G."/>
        </authorList>
    </citation>
    <scope>NUCLEOTIDE SEQUENCE [LARGE SCALE GENOMIC DNA]</scope>
    <source>
        <strain evidence="2 3">NL-1724</strain>
    </source>
</reference>
<keyword evidence="3" id="KW-1185">Reference proteome</keyword>
<comment type="caution">
    <text evidence="2">The sequence shown here is derived from an EMBL/GenBank/DDBJ whole genome shotgun (WGS) entry which is preliminary data.</text>
</comment>
<feature type="compositionally biased region" description="Low complexity" evidence="1">
    <location>
        <begin position="78"/>
        <end position="88"/>
    </location>
</feature>
<evidence type="ECO:0000313" key="2">
    <source>
        <dbReference type="EMBL" id="TRM57931.1"/>
    </source>
</evidence>
<dbReference type="AlphaFoldDB" id="A0A550BZF1"/>